<dbReference type="Pfam" id="PF05305">
    <property type="entry name" value="DUF732"/>
    <property type="match status" value="1"/>
</dbReference>
<organism evidence="3 4">
    <name type="scientific">Mycobacterium mantenii</name>
    <dbReference type="NCBI Taxonomy" id="560555"/>
    <lineage>
        <taxon>Bacteria</taxon>
        <taxon>Bacillati</taxon>
        <taxon>Actinomycetota</taxon>
        <taxon>Actinomycetes</taxon>
        <taxon>Mycobacteriales</taxon>
        <taxon>Mycobacteriaceae</taxon>
        <taxon>Mycobacterium</taxon>
        <taxon>Mycobacterium avium complex (MAC)</taxon>
    </lineage>
</organism>
<reference evidence="3 4" key="1">
    <citation type="journal article" date="2019" name="Emerg. Microbes Infect.">
        <title>Comprehensive subspecies identification of 175 nontuberculous mycobacteria species based on 7547 genomic profiles.</title>
        <authorList>
            <person name="Matsumoto Y."/>
            <person name="Kinjo T."/>
            <person name="Motooka D."/>
            <person name="Nabeya D."/>
            <person name="Jung N."/>
            <person name="Uechi K."/>
            <person name="Horii T."/>
            <person name="Iida T."/>
            <person name="Fujita J."/>
            <person name="Nakamura S."/>
        </authorList>
    </citation>
    <scope>NUCLEOTIDE SEQUENCE [LARGE SCALE GENOMIC DNA]</scope>
    <source>
        <strain evidence="3 4">JCM 18113</strain>
    </source>
</reference>
<proteinExistence type="predicted"/>
<accession>A0ABM7K1L9</accession>
<dbReference type="EMBL" id="AP022590">
    <property type="protein sequence ID" value="BBY41568.1"/>
    <property type="molecule type" value="Genomic_DNA"/>
</dbReference>
<feature type="region of interest" description="Disordered" evidence="1">
    <location>
        <begin position="126"/>
        <end position="152"/>
    </location>
</feature>
<dbReference type="InterPro" id="IPR007969">
    <property type="entry name" value="DUF732"/>
</dbReference>
<feature type="domain" description="DUF732" evidence="2">
    <location>
        <begin position="50"/>
        <end position="120"/>
    </location>
</feature>
<name>A0ABM7K1L9_MYCNT</name>
<protein>
    <recommendedName>
        <fullName evidence="2">DUF732 domain-containing protein</fullName>
    </recommendedName>
</protein>
<evidence type="ECO:0000313" key="3">
    <source>
        <dbReference type="EMBL" id="BBY41568.1"/>
    </source>
</evidence>
<evidence type="ECO:0000256" key="1">
    <source>
        <dbReference type="SAM" id="MobiDB-lite"/>
    </source>
</evidence>
<gene>
    <name evidence="3" type="ORF">MMAN_57020</name>
</gene>
<dbReference type="Proteomes" id="UP000465812">
    <property type="component" value="Chromosome"/>
</dbReference>
<evidence type="ECO:0000259" key="2">
    <source>
        <dbReference type="Pfam" id="PF05305"/>
    </source>
</evidence>
<sequence>MNSPGARQDNGGDLYEDEAMRMLVVLAGCAALIGVAAPAYADPVGTSGPDASFIAALNQAGITYQDPAAAVGVGKRACQLMDEGSPQVEVIKSVSSSNPGFTVDAAAQFTMIAASAYCPQHLGQQVTKAPTPASTPQPAPVIDLPPLTPGAA</sequence>
<keyword evidence="4" id="KW-1185">Reference proteome</keyword>
<evidence type="ECO:0000313" key="4">
    <source>
        <dbReference type="Proteomes" id="UP000465812"/>
    </source>
</evidence>